<organism evidence="1 2">
    <name type="scientific">Thiothrix winogradskyi</name>
    <dbReference type="NCBI Taxonomy" id="96472"/>
    <lineage>
        <taxon>Bacteria</taxon>
        <taxon>Pseudomonadati</taxon>
        <taxon>Pseudomonadota</taxon>
        <taxon>Gammaproteobacteria</taxon>
        <taxon>Thiotrichales</taxon>
        <taxon>Thiotrichaceae</taxon>
        <taxon>Thiothrix</taxon>
    </lineage>
</organism>
<reference evidence="1" key="1">
    <citation type="journal article" date="2022" name="Microorganisms">
        <title>Two New Species of Filamentous Sulfur Bacteria of the Genus Thiothrix, Thiothrix winogradskyi sp. nov. and 'Candidatus Thiothrix sulfatifontis' sp. nov.</title>
        <authorList>
            <person name="Ravin N.V."/>
            <person name="Rossetti S."/>
            <person name="Beletsky A.V."/>
            <person name="Kadnikov V.V."/>
            <person name="Rudenko T.S."/>
            <person name="Smolyakov D.D."/>
            <person name="Moskvitina M.I."/>
            <person name="Gureeva M.V."/>
            <person name="Mardanov A.V."/>
            <person name="Grabovich M.Y."/>
        </authorList>
    </citation>
    <scope>NUCLEOTIDE SEQUENCE</scope>
    <source>
        <strain evidence="1">CT3</strain>
    </source>
</reference>
<name>A0ABY3SZ58_9GAMM</name>
<evidence type="ECO:0000313" key="1">
    <source>
        <dbReference type="EMBL" id="UJS24499.1"/>
    </source>
</evidence>
<dbReference type="Proteomes" id="UP001054801">
    <property type="component" value="Chromosome"/>
</dbReference>
<keyword evidence="2" id="KW-1185">Reference proteome</keyword>
<dbReference type="RefSeq" id="WP_236499028.1">
    <property type="nucleotide sequence ID" value="NZ_CP091244.1"/>
</dbReference>
<proteinExistence type="predicted"/>
<dbReference type="EMBL" id="CP091244">
    <property type="protein sequence ID" value="UJS24499.1"/>
    <property type="molecule type" value="Genomic_DNA"/>
</dbReference>
<protein>
    <submittedName>
        <fullName evidence="1">Uncharacterized protein</fullName>
    </submittedName>
</protein>
<accession>A0ABY3SZ58</accession>
<gene>
    <name evidence="1" type="ORF">L2Y54_00290</name>
</gene>
<evidence type="ECO:0000313" key="2">
    <source>
        <dbReference type="Proteomes" id="UP001054801"/>
    </source>
</evidence>
<sequence length="209" mass="23234">MNHKSIILTIAISSMINNTFAGTASDHYCKSVENNKNILNINYPGYPIDYEGKAGFFIEGSEKSPLKGVSYEVKYNTCTLTTGNTTLEYTNSEAMRLSQKELANGLLVCNSDPNNYDQETLNSLGIESDSGISITTFQKFDSKGKEMSLNTVGVFQGEISMLKIFFPNVKNEFVIMTHSKTIDSVFVKKDDINDLPIYITEYLCGTDMS</sequence>